<feature type="compositionally biased region" description="Polar residues" evidence="13">
    <location>
        <begin position="214"/>
        <end position="237"/>
    </location>
</feature>
<evidence type="ECO:0000256" key="1">
    <source>
        <dbReference type="ARBA" id="ARBA00003767"/>
    </source>
</evidence>
<reference evidence="15" key="1">
    <citation type="submission" date="2021-06" db="EMBL/GenBank/DDBJ databases">
        <authorList>
            <person name="Kallberg Y."/>
            <person name="Tangrot J."/>
            <person name="Rosling A."/>
        </authorList>
    </citation>
    <scope>NUCLEOTIDE SEQUENCE</scope>
    <source>
        <strain evidence="15">FL130A</strain>
    </source>
</reference>
<feature type="domain" description="C2H2-type" evidence="14">
    <location>
        <begin position="68"/>
        <end position="95"/>
    </location>
</feature>
<evidence type="ECO:0000256" key="9">
    <source>
        <dbReference type="ARBA" id="ARBA00023125"/>
    </source>
</evidence>
<keyword evidence="6 12" id="KW-0863">Zinc-finger</keyword>
<dbReference type="OrthoDB" id="6365676at2759"/>
<dbReference type="PROSITE" id="PS00028">
    <property type="entry name" value="ZINC_FINGER_C2H2_1"/>
    <property type="match status" value="2"/>
</dbReference>
<organism evidence="15 16">
    <name type="scientific">Ambispora leptoticha</name>
    <dbReference type="NCBI Taxonomy" id="144679"/>
    <lineage>
        <taxon>Eukaryota</taxon>
        <taxon>Fungi</taxon>
        <taxon>Fungi incertae sedis</taxon>
        <taxon>Mucoromycota</taxon>
        <taxon>Glomeromycotina</taxon>
        <taxon>Glomeromycetes</taxon>
        <taxon>Archaeosporales</taxon>
        <taxon>Ambisporaceae</taxon>
        <taxon>Ambispora</taxon>
    </lineage>
</organism>
<dbReference type="PANTHER" id="PTHR47428:SF2">
    <property type="entry name" value="ZINC FINGER PROTEIN RSV1"/>
    <property type="match status" value="1"/>
</dbReference>
<feature type="non-terminal residue" evidence="15">
    <location>
        <position position="299"/>
    </location>
</feature>
<feature type="compositionally biased region" description="Basic and acidic residues" evidence="13">
    <location>
        <begin position="284"/>
        <end position="293"/>
    </location>
</feature>
<feature type="compositionally biased region" description="Low complexity" evidence="13">
    <location>
        <begin position="124"/>
        <end position="147"/>
    </location>
</feature>
<comment type="function">
    <text evidence="1">May be involved in transcriptional regulation.</text>
</comment>
<dbReference type="SMART" id="SM00355">
    <property type="entry name" value="ZnF_C2H2"/>
    <property type="match status" value="3"/>
</dbReference>
<dbReference type="Proteomes" id="UP000789508">
    <property type="component" value="Unassembled WGS sequence"/>
</dbReference>
<dbReference type="GO" id="GO:0005634">
    <property type="term" value="C:nucleus"/>
    <property type="evidence" value="ECO:0007669"/>
    <property type="project" value="UniProtKB-SubCell"/>
</dbReference>
<dbReference type="InterPro" id="IPR051007">
    <property type="entry name" value="creA/MIG_C2H2-ZnF"/>
</dbReference>
<protein>
    <submittedName>
        <fullName evidence="15">3845_t:CDS:1</fullName>
    </submittedName>
</protein>
<dbReference type="GO" id="GO:0000433">
    <property type="term" value="P:carbon catabolite repression of transcription from RNA polymerase II promoter by glucose"/>
    <property type="evidence" value="ECO:0007669"/>
    <property type="project" value="TreeGrafter"/>
</dbReference>
<evidence type="ECO:0000256" key="4">
    <source>
        <dbReference type="ARBA" id="ARBA00022723"/>
    </source>
</evidence>
<keyword evidence="8" id="KW-0805">Transcription regulation</keyword>
<feature type="region of interest" description="Disordered" evidence="13">
    <location>
        <begin position="278"/>
        <end position="299"/>
    </location>
</feature>
<evidence type="ECO:0000256" key="12">
    <source>
        <dbReference type="PROSITE-ProRule" id="PRU00042"/>
    </source>
</evidence>
<sequence length="299" mass="33885">MTNQIDRNIYEQQFQQQYQFSTLFSSPRDSSDDDDANRPHKCSICTRGFVRQEHLNRHMRTHTGERPFICKTCQKRFSRSDELTRHEKTHAKPFKRKDQQHIHHHHRKSRIPLVAFRNTNQYQSASSNTTTLNVNSNGNNTATTASSPLNNTFPYNNNIIFTESTTFINSITNSQPYVCPLNNGCKKTFKCSGHLARHIGTCTSKKQKSGGDPLTTSNNNKNADNTLLVNNSENDSPSVLEETSVIQISPIPTDNDQLPGECTWTPDNKNKVSFLVNPSLHDASSPDRTDRTGRILPLP</sequence>
<gene>
    <name evidence="15" type="ORF">ALEPTO_LOCUS9597</name>
</gene>
<comment type="subcellular location">
    <subcellularLocation>
        <location evidence="2">Nucleus</location>
    </subcellularLocation>
</comment>
<evidence type="ECO:0000256" key="10">
    <source>
        <dbReference type="ARBA" id="ARBA00023163"/>
    </source>
</evidence>
<dbReference type="FunFam" id="3.30.160.60:FF:000226">
    <property type="entry name" value="Zinc finger protein 236 variant"/>
    <property type="match status" value="1"/>
</dbReference>
<keyword evidence="9" id="KW-0238">DNA-binding</keyword>
<dbReference type="InterPro" id="IPR013087">
    <property type="entry name" value="Znf_C2H2_type"/>
</dbReference>
<evidence type="ECO:0000256" key="2">
    <source>
        <dbReference type="ARBA" id="ARBA00004123"/>
    </source>
</evidence>
<dbReference type="Gene3D" id="3.30.160.60">
    <property type="entry name" value="Classic Zinc Finger"/>
    <property type="match status" value="3"/>
</dbReference>
<evidence type="ECO:0000256" key="11">
    <source>
        <dbReference type="ARBA" id="ARBA00023242"/>
    </source>
</evidence>
<dbReference type="GO" id="GO:0008270">
    <property type="term" value="F:zinc ion binding"/>
    <property type="evidence" value="ECO:0007669"/>
    <property type="project" value="UniProtKB-KW"/>
</dbReference>
<name>A0A9N9DJ68_9GLOM</name>
<keyword evidence="5" id="KW-0677">Repeat</keyword>
<evidence type="ECO:0000256" key="13">
    <source>
        <dbReference type="SAM" id="MobiDB-lite"/>
    </source>
</evidence>
<dbReference type="PROSITE" id="PS50157">
    <property type="entry name" value="ZINC_FINGER_C2H2_2"/>
    <property type="match status" value="3"/>
</dbReference>
<evidence type="ECO:0000259" key="14">
    <source>
        <dbReference type="PROSITE" id="PS50157"/>
    </source>
</evidence>
<feature type="domain" description="C2H2-type" evidence="14">
    <location>
        <begin position="40"/>
        <end position="67"/>
    </location>
</feature>
<keyword evidence="7" id="KW-0862">Zinc</keyword>
<keyword evidence="16" id="KW-1185">Reference proteome</keyword>
<dbReference type="PANTHER" id="PTHR47428">
    <property type="entry name" value="REGULATORY PROTEIN MIG1-RELATED"/>
    <property type="match status" value="1"/>
</dbReference>
<evidence type="ECO:0000256" key="5">
    <source>
        <dbReference type="ARBA" id="ARBA00022737"/>
    </source>
</evidence>
<comment type="caution">
    <text evidence="15">The sequence shown here is derived from an EMBL/GenBank/DDBJ whole genome shotgun (WGS) entry which is preliminary data.</text>
</comment>
<dbReference type="FunFam" id="3.30.160.60:FF:000557">
    <property type="entry name" value="zinc finger and SCAN domain-containing protein 29"/>
    <property type="match status" value="1"/>
</dbReference>
<accession>A0A9N9DJ68</accession>
<keyword evidence="10" id="KW-0804">Transcription</keyword>
<evidence type="ECO:0000256" key="6">
    <source>
        <dbReference type="ARBA" id="ARBA00022771"/>
    </source>
</evidence>
<evidence type="ECO:0000256" key="3">
    <source>
        <dbReference type="ARBA" id="ARBA00006991"/>
    </source>
</evidence>
<evidence type="ECO:0000256" key="8">
    <source>
        <dbReference type="ARBA" id="ARBA00023015"/>
    </source>
</evidence>
<dbReference type="GO" id="GO:0000978">
    <property type="term" value="F:RNA polymerase II cis-regulatory region sequence-specific DNA binding"/>
    <property type="evidence" value="ECO:0007669"/>
    <property type="project" value="TreeGrafter"/>
</dbReference>
<dbReference type="EMBL" id="CAJVPS010007758">
    <property type="protein sequence ID" value="CAG8637678.1"/>
    <property type="molecule type" value="Genomic_DNA"/>
</dbReference>
<comment type="similarity">
    <text evidence="3">Belongs to the krueppel C2H2-type zinc-finger protein family.</text>
</comment>
<dbReference type="InterPro" id="IPR036236">
    <property type="entry name" value="Znf_C2H2_sf"/>
</dbReference>
<dbReference type="Pfam" id="PF00096">
    <property type="entry name" value="zf-C2H2"/>
    <property type="match status" value="2"/>
</dbReference>
<evidence type="ECO:0000313" key="15">
    <source>
        <dbReference type="EMBL" id="CAG8637678.1"/>
    </source>
</evidence>
<feature type="region of interest" description="Disordered" evidence="13">
    <location>
        <begin position="81"/>
        <end position="109"/>
    </location>
</feature>
<dbReference type="AlphaFoldDB" id="A0A9N9DJ68"/>
<evidence type="ECO:0000313" key="16">
    <source>
        <dbReference type="Proteomes" id="UP000789508"/>
    </source>
</evidence>
<dbReference type="GO" id="GO:0005737">
    <property type="term" value="C:cytoplasm"/>
    <property type="evidence" value="ECO:0007669"/>
    <property type="project" value="TreeGrafter"/>
</dbReference>
<feature type="region of interest" description="Disordered" evidence="13">
    <location>
        <begin position="204"/>
        <end position="237"/>
    </location>
</feature>
<dbReference type="SUPFAM" id="SSF57667">
    <property type="entry name" value="beta-beta-alpha zinc fingers"/>
    <property type="match status" value="1"/>
</dbReference>
<evidence type="ECO:0000256" key="7">
    <source>
        <dbReference type="ARBA" id="ARBA00022833"/>
    </source>
</evidence>
<keyword evidence="11" id="KW-0539">Nucleus</keyword>
<feature type="domain" description="C2H2-type" evidence="14">
    <location>
        <begin position="177"/>
        <end position="207"/>
    </location>
</feature>
<proteinExistence type="inferred from homology"/>
<keyword evidence="4" id="KW-0479">Metal-binding</keyword>
<feature type="region of interest" description="Disordered" evidence="13">
    <location>
        <begin position="124"/>
        <end position="149"/>
    </location>
</feature>